<dbReference type="InterPro" id="IPR052929">
    <property type="entry name" value="RNase_H-like_EbsB-rel"/>
</dbReference>
<gene>
    <name evidence="1" type="ORF">GLYMA_01G110800</name>
</gene>
<accession>A0A0R0L993</accession>
<evidence type="ECO:0000313" key="1">
    <source>
        <dbReference type="EMBL" id="KRH75804.1"/>
    </source>
</evidence>
<organism evidence="1">
    <name type="scientific">Glycine max</name>
    <name type="common">Soybean</name>
    <name type="synonym">Glycine hispida</name>
    <dbReference type="NCBI Taxonomy" id="3847"/>
    <lineage>
        <taxon>Eukaryota</taxon>
        <taxon>Viridiplantae</taxon>
        <taxon>Streptophyta</taxon>
        <taxon>Embryophyta</taxon>
        <taxon>Tracheophyta</taxon>
        <taxon>Spermatophyta</taxon>
        <taxon>Magnoliopsida</taxon>
        <taxon>eudicotyledons</taxon>
        <taxon>Gunneridae</taxon>
        <taxon>Pentapetalae</taxon>
        <taxon>rosids</taxon>
        <taxon>fabids</taxon>
        <taxon>Fabales</taxon>
        <taxon>Fabaceae</taxon>
        <taxon>Papilionoideae</taxon>
        <taxon>50 kb inversion clade</taxon>
        <taxon>NPAAA clade</taxon>
        <taxon>indigoferoid/millettioid clade</taxon>
        <taxon>Phaseoleae</taxon>
        <taxon>Glycine</taxon>
        <taxon>Glycine subgen. Soja</taxon>
    </lineage>
</organism>
<evidence type="ECO:0008006" key="4">
    <source>
        <dbReference type="Google" id="ProtNLM"/>
    </source>
</evidence>
<dbReference type="EnsemblPlants" id="KRH75804">
    <property type="protein sequence ID" value="KRH75804"/>
    <property type="gene ID" value="GLYMA_01G110800"/>
</dbReference>
<dbReference type="Proteomes" id="UP000008827">
    <property type="component" value="Chromosome 1"/>
</dbReference>
<dbReference type="EMBL" id="CM000834">
    <property type="protein sequence ID" value="KRH75804.1"/>
    <property type="molecule type" value="Genomic_DNA"/>
</dbReference>
<dbReference type="SMR" id="A0A0R0L993"/>
<proteinExistence type="predicted"/>
<dbReference type="PANTHER" id="PTHR47074">
    <property type="entry name" value="BNAC02G40300D PROTEIN"/>
    <property type="match status" value="1"/>
</dbReference>
<reference evidence="2" key="2">
    <citation type="submission" date="2018-02" db="UniProtKB">
        <authorList>
            <consortium name="EnsemblPlants"/>
        </authorList>
    </citation>
    <scope>IDENTIFICATION</scope>
    <source>
        <strain evidence="2">Williams 82</strain>
    </source>
</reference>
<dbReference type="InParanoid" id="A0A0R0L993"/>
<evidence type="ECO:0000313" key="2">
    <source>
        <dbReference type="EnsemblPlants" id="KRH75804"/>
    </source>
</evidence>
<evidence type="ECO:0000313" key="3">
    <source>
        <dbReference type="Proteomes" id="UP000008827"/>
    </source>
</evidence>
<sequence>MCRFDNERIEHALISFPEVKPLWFASLVDYHPKDDEMLNLLAWISQVFYFKDDELAAKTIELLWVIWKTRNDTVFSNKTTIVERALAITNFLSCYKEPQGMNIMQPTQISQPTWKPLDFGPIKVNFDAFVKKSISTGVGLICRDNMGEILAATTMFWPNFFEPSIARTMAFKWSIQIAAHSALP</sequence>
<dbReference type="PANTHER" id="PTHR47074:SF61">
    <property type="entry name" value="RNASE H TYPE-1 DOMAIN-CONTAINING PROTEIN"/>
    <property type="match status" value="1"/>
</dbReference>
<dbReference type="OMA" id="ELLWVIW"/>
<protein>
    <recommendedName>
        <fullName evidence="4">RNase H type-1 domain-containing protein</fullName>
    </recommendedName>
</protein>
<name>A0A0R0L993_SOYBN</name>
<reference evidence="1" key="3">
    <citation type="submission" date="2018-07" db="EMBL/GenBank/DDBJ databases">
        <title>WGS assembly of Glycine max.</title>
        <authorList>
            <person name="Schmutz J."/>
            <person name="Cannon S."/>
            <person name="Schlueter J."/>
            <person name="Ma J."/>
            <person name="Mitros T."/>
            <person name="Nelson W."/>
            <person name="Hyten D."/>
            <person name="Song Q."/>
            <person name="Thelen J."/>
            <person name="Cheng J."/>
            <person name="Xu D."/>
            <person name="Hellsten U."/>
            <person name="May G."/>
            <person name="Yu Y."/>
            <person name="Sakurai T."/>
            <person name="Umezawa T."/>
            <person name="Bhattacharyya M."/>
            <person name="Sandhu D."/>
            <person name="Valliyodan B."/>
            <person name="Lindquist E."/>
            <person name="Peto M."/>
            <person name="Grant D."/>
            <person name="Shu S."/>
            <person name="Goodstein D."/>
            <person name="Barry K."/>
            <person name="Futrell-Griggs M."/>
            <person name="Abernathy B."/>
            <person name="Du J."/>
            <person name="Tian Z."/>
            <person name="Zhu L."/>
            <person name="Gill N."/>
            <person name="Joshi T."/>
            <person name="Libault M."/>
            <person name="Sethuraman A."/>
            <person name="Zhang X."/>
            <person name="Shinozaki K."/>
            <person name="Nguyen H."/>
            <person name="Wing R."/>
            <person name="Cregan P."/>
            <person name="Specht J."/>
            <person name="Grimwood J."/>
            <person name="Rokhsar D."/>
            <person name="Stacey G."/>
            <person name="Shoemaker R."/>
            <person name="Jackson S."/>
        </authorList>
    </citation>
    <scope>NUCLEOTIDE SEQUENCE</scope>
    <source>
        <tissue evidence="1">Callus</tissue>
    </source>
</reference>
<reference evidence="1 2" key="1">
    <citation type="journal article" date="2010" name="Nature">
        <title>Genome sequence of the palaeopolyploid soybean.</title>
        <authorList>
            <person name="Schmutz J."/>
            <person name="Cannon S.B."/>
            <person name="Schlueter J."/>
            <person name="Ma J."/>
            <person name="Mitros T."/>
            <person name="Nelson W."/>
            <person name="Hyten D.L."/>
            <person name="Song Q."/>
            <person name="Thelen J.J."/>
            <person name="Cheng J."/>
            <person name="Xu D."/>
            <person name="Hellsten U."/>
            <person name="May G.D."/>
            <person name="Yu Y."/>
            <person name="Sakurai T."/>
            <person name="Umezawa T."/>
            <person name="Bhattacharyya M.K."/>
            <person name="Sandhu D."/>
            <person name="Valliyodan B."/>
            <person name="Lindquist E."/>
            <person name="Peto M."/>
            <person name="Grant D."/>
            <person name="Shu S."/>
            <person name="Goodstein D."/>
            <person name="Barry K."/>
            <person name="Futrell-Griggs M."/>
            <person name="Abernathy B."/>
            <person name="Du J."/>
            <person name="Tian Z."/>
            <person name="Zhu L."/>
            <person name="Gill N."/>
            <person name="Joshi T."/>
            <person name="Libault M."/>
            <person name="Sethuraman A."/>
            <person name="Zhang X.-C."/>
            <person name="Shinozaki K."/>
            <person name="Nguyen H.T."/>
            <person name="Wing R.A."/>
            <person name="Cregan P."/>
            <person name="Specht J."/>
            <person name="Grimwood J."/>
            <person name="Rokhsar D."/>
            <person name="Stacey G."/>
            <person name="Shoemaker R.C."/>
            <person name="Jackson S.A."/>
        </authorList>
    </citation>
    <scope>NUCLEOTIDE SEQUENCE [LARGE SCALE GENOMIC DNA]</scope>
    <source>
        <strain evidence="2">cv. Williams 82</strain>
        <tissue evidence="1">Callus</tissue>
    </source>
</reference>
<dbReference type="Gramene" id="KRH75804">
    <property type="protein sequence ID" value="KRH75804"/>
    <property type="gene ID" value="GLYMA_01G110800"/>
</dbReference>
<dbReference type="OrthoDB" id="1436518at2759"/>
<dbReference type="AlphaFoldDB" id="A0A0R0L993"/>
<keyword evidence="3" id="KW-1185">Reference proteome</keyword>